<organism evidence="1 2">
    <name type="scientific">Ogataea polymorpha</name>
    <dbReference type="NCBI Taxonomy" id="460523"/>
    <lineage>
        <taxon>Eukaryota</taxon>
        <taxon>Fungi</taxon>
        <taxon>Dikarya</taxon>
        <taxon>Ascomycota</taxon>
        <taxon>Saccharomycotina</taxon>
        <taxon>Pichiomycetes</taxon>
        <taxon>Pichiales</taxon>
        <taxon>Pichiaceae</taxon>
        <taxon>Ogataea</taxon>
    </lineage>
</organism>
<dbReference type="EMBL" id="JAEUBD010000983">
    <property type="protein sequence ID" value="KAH3669656.1"/>
    <property type="molecule type" value="Genomic_DNA"/>
</dbReference>
<dbReference type="RefSeq" id="XP_018211922.1">
    <property type="nucleotide sequence ID" value="XM_018356524.1"/>
</dbReference>
<dbReference type="Gene3D" id="3.60.15.10">
    <property type="entry name" value="Ribonuclease Z/Hydroxyacylglutathione hydrolase-like"/>
    <property type="match status" value="1"/>
</dbReference>
<keyword evidence="2" id="KW-1185">Reference proteome</keyword>
<dbReference type="InterPro" id="IPR036866">
    <property type="entry name" value="RibonucZ/Hydroxyglut_hydro"/>
</dbReference>
<gene>
    <name evidence="1" type="ORF">OGATHE_002468</name>
</gene>
<dbReference type="Pfam" id="PF12706">
    <property type="entry name" value="Lactamase_B_2"/>
    <property type="match status" value="1"/>
</dbReference>
<dbReference type="AlphaFoldDB" id="A0A1B7SL16"/>
<reference evidence="1" key="2">
    <citation type="submission" date="2021-01" db="EMBL/GenBank/DDBJ databases">
        <authorList>
            <person name="Schikora-Tamarit M.A."/>
        </authorList>
    </citation>
    <scope>NUCLEOTIDE SEQUENCE</scope>
    <source>
        <strain evidence="1">NCAIM Y.01608</strain>
    </source>
</reference>
<dbReference type="InterPro" id="IPR024884">
    <property type="entry name" value="NAPE-PLD"/>
</dbReference>
<dbReference type="PANTHER" id="PTHR15032:SF4">
    <property type="entry name" value="N-ACYL-PHOSPHATIDYLETHANOLAMINE-HYDROLYZING PHOSPHOLIPASE D"/>
    <property type="match status" value="1"/>
</dbReference>
<sequence>MVFALRWKIGLGVLAAYSGYTTYIYVRTQLEIRRRQETKAKQLEAGHDDCDNCHYDTLLVNGRFENPFPEYRPQTLFEFFAMRVLDLLEFGRRGGLPSSKDELRSSLPIVKPDTELLKATAHGRATQHEDELPPLSDRLTFTWFGQSCSLLQVGNVSFLTDPLFENHLVNKLFGPRRIAPAAMSLDELMETVVIPEFVLVSHDHPDHLEEESVRKIGNKSIWIVPVGVRHFLAKYGVSNVIEMNWWDRVPLETNTPDKYEIVCVPAMHWSGRQLIDTNKTLWCSFLILRNNKSIVFHCGDTGYSPDLFQLIGRKYGPVKLGALPIGQYCPQWHQRPRHITPVEAIRIANDMSIEKMVGVHWGTFILSSEQYLEPKQKLEELAQIQGRTKSVLVPEHGQTMVFDTSSIDLLNEKDPIEVNGSKIYK</sequence>
<evidence type="ECO:0000313" key="2">
    <source>
        <dbReference type="Proteomes" id="UP000788993"/>
    </source>
</evidence>
<accession>A0A1B7SL16</accession>
<proteinExistence type="predicted"/>
<dbReference type="GO" id="GO:0005743">
    <property type="term" value="C:mitochondrial inner membrane"/>
    <property type="evidence" value="ECO:0007669"/>
    <property type="project" value="EnsemblFungi"/>
</dbReference>
<protein>
    <submittedName>
        <fullName evidence="1">Uncharacterized protein</fullName>
    </submittedName>
</protein>
<dbReference type="SUPFAM" id="SSF56281">
    <property type="entry name" value="Metallo-hydrolase/oxidoreductase"/>
    <property type="match status" value="1"/>
</dbReference>
<dbReference type="InterPro" id="IPR001279">
    <property type="entry name" value="Metallo-B-lactamas"/>
</dbReference>
<dbReference type="GO" id="GO:0070291">
    <property type="term" value="P:N-acylethanolamine metabolic process"/>
    <property type="evidence" value="ECO:0007669"/>
    <property type="project" value="EnsemblFungi"/>
</dbReference>
<dbReference type="Proteomes" id="UP000788993">
    <property type="component" value="Unassembled WGS sequence"/>
</dbReference>
<dbReference type="PANTHER" id="PTHR15032">
    <property type="entry name" value="N-ACYL-PHOSPHATIDYLETHANOLAMINE-HYDROLYZING PHOSPHOLIPASE D"/>
    <property type="match status" value="1"/>
</dbReference>
<name>A0A1B7SL16_9ASCO</name>
<evidence type="ECO:0000313" key="1">
    <source>
        <dbReference type="EMBL" id="KAH3669656.1"/>
    </source>
</evidence>
<reference evidence="1" key="1">
    <citation type="journal article" date="2021" name="Open Biol.">
        <title>Shared evolutionary footprints suggest mitochondrial oxidative damage underlies multiple complex I losses in fungi.</title>
        <authorList>
            <person name="Schikora-Tamarit M.A."/>
            <person name="Marcet-Houben M."/>
            <person name="Nosek J."/>
            <person name="Gabaldon T."/>
        </authorList>
    </citation>
    <scope>NUCLEOTIDE SEQUENCE</scope>
    <source>
        <strain evidence="1">NCAIM Y.01608</strain>
    </source>
</reference>
<dbReference type="GO" id="GO:0070292">
    <property type="term" value="P:N-acylphosphatidylethanolamine metabolic process"/>
    <property type="evidence" value="ECO:0007669"/>
    <property type="project" value="EnsemblFungi"/>
</dbReference>
<dbReference type="GO" id="GO:0008270">
    <property type="term" value="F:zinc ion binding"/>
    <property type="evidence" value="ECO:0007669"/>
    <property type="project" value="InterPro"/>
</dbReference>
<dbReference type="PIRSF" id="PIRSF038896">
    <property type="entry name" value="NAPE-PLD"/>
    <property type="match status" value="1"/>
</dbReference>
<dbReference type="GO" id="GO:0070290">
    <property type="term" value="F:N-acylphosphatidylethanolamine-specific phospholipase D activity"/>
    <property type="evidence" value="ECO:0007669"/>
    <property type="project" value="InterPro"/>
</dbReference>
<comment type="caution">
    <text evidence="1">The sequence shown here is derived from an EMBL/GenBank/DDBJ whole genome shotgun (WGS) entry which is preliminary data.</text>
</comment>